<protein>
    <submittedName>
        <fullName evidence="2">Uncharacterized protein</fullName>
    </submittedName>
</protein>
<organism evidence="2">
    <name type="scientific">Micrurus paraensis</name>
    <dbReference type="NCBI Taxonomy" id="1970185"/>
    <lineage>
        <taxon>Eukaryota</taxon>
        <taxon>Metazoa</taxon>
        <taxon>Chordata</taxon>
        <taxon>Craniata</taxon>
        <taxon>Vertebrata</taxon>
        <taxon>Euteleostomi</taxon>
        <taxon>Lepidosauria</taxon>
        <taxon>Squamata</taxon>
        <taxon>Bifurcata</taxon>
        <taxon>Unidentata</taxon>
        <taxon>Episquamata</taxon>
        <taxon>Toxicofera</taxon>
        <taxon>Serpentes</taxon>
        <taxon>Colubroidea</taxon>
        <taxon>Elapidae</taxon>
        <taxon>Elapinae</taxon>
        <taxon>Micrurus</taxon>
    </lineage>
</organism>
<proteinExistence type="predicted"/>
<dbReference type="AlphaFoldDB" id="A0A2D4KS79"/>
<evidence type="ECO:0000256" key="1">
    <source>
        <dbReference type="SAM" id="MobiDB-lite"/>
    </source>
</evidence>
<reference evidence="2" key="1">
    <citation type="submission" date="2017-07" db="EMBL/GenBank/DDBJ databases">
        <authorList>
            <person name="Mikheyev A."/>
            <person name="Grau M."/>
        </authorList>
    </citation>
    <scope>NUCLEOTIDE SEQUENCE</scope>
    <source>
        <tissue evidence="2">Venom_gland</tissue>
    </source>
</reference>
<feature type="region of interest" description="Disordered" evidence="1">
    <location>
        <begin position="106"/>
        <end position="134"/>
    </location>
</feature>
<evidence type="ECO:0000313" key="2">
    <source>
        <dbReference type="EMBL" id="LAB11538.1"/>
    </source>
</evidence>
<dbReference type="EMBL" id="IACL01077043">
    <property type="protein sequence ID" value="LAB11538.1"/>
    <property type="molecule type" value="Transcribed_RNA"/>
</dbReference>
<reference evidence="2" key="2">
    <citation type="submission" date="2017-11" db="EMBL/GenBank/DDBJ databases">
        <title>Coralsnake Venomics: Analyses of Venom Gland Transcriptomes and Proteomes of Six Brazilian Taxa.</title>
        <authorList>
            <person name="Aird S.D."/>
            <person name="Jorge da Silva N."/>
            <person name="Qiu L."/>
            <person name="Villar-Briones A."/>
            <person name="Aparecida-Saddi V."/>
            <person name="Campos-Telles M.P."/>
            <person name="Grau M."/>
            <person name="Mikheyev A.S."/>
        </authorList>
    </citation>
    <scope>NUCLEOTIDE SEQUENCE</scope>
    <source>
        <tissue evidence="2">Venom_gland</tissue>
    </source>
</reference>
<name>A0A2D4KS79_9SAUR</name>
<accession>A0A2D4KS79</accession>
<feature type="region of interest" description="Disordered" evidence="1">
    <location>
        <begin position="54"/>
        <end position="77"/>
    </location>
</feature>
<sequence length="134" mass="15120">MLYSKQTAIKCLLKKRTEWRQTQSCAFRNQGLKREEPPPNIICKKEKIFTVHTAKSSWEQREHEPAKGNFSPIEFPNHRKGTHDPALLCWDSHQVMVLGTLSEVRETGAGSKKGNEDASGDTQGTNGDTEKVLL</sequence>